<dbReference type="NCBIfam" id="TIGR03141">
    <property type="entry name" value="cytochro_ccmD"/>
    <property type="match status" value="1"/>
</dbReference>
<dbReference type="Pfam" id="PF04995">
    <property type="entry name" value="CcmD"/>
    <property type="match status" value="1"/>
</dbReference>
<dbReference type="InterPro" id="IPR007078">
    <property type="entry name" value="Haem_export_protD_CcmD"/>
</dbReference>
<keyword evidence="7 12" id="KW-0997">Cell inner membrane</keyword>
<evidence type="ECO:0000313" key="14">
    <source>
        <dbReference type="Proteomes" id="UP001497493"/>
    </source>
</evidence>
<evidence type="ECO:0000256" key="4">
    <source>
        <dbReference type="ARBA" id="ARBA00016461"/>
    </source>
</evidence>
<keyword evidence="10 12" id="KW-1133">Transmembrane helix</keyword>
<keyword evidence="6 12" id="KW-1003">Cell membrane</keyword>
<keyword evidence="11 12" id="KW-0472">Membrane</keyword>
<comment type="function">
    <text evidence="1 12">Required for the export of heme to the periplasm for the biogenesis of c-type cytochromes.</text>
</comment>
<dbReference type="Proteomes" id="UP001497493">
    <property type="component" value="Chromosome"/>
</dbReference>
<dbReference type="EMBL" id="OZ026884">
    <property type="protein sequence ID" value="CAL1240471.1"/>
    <property type="molecule type" value="Genomic_DNA"/>
</dbReference>
<feature type="transmembrane region" description="Helical" evidence="12">
    <location>
        <begin position="12"/>
        <end position="33"/>
    </location>
</feature>
<evidence type="ECO:0000256" key="9">
    <source>
        <dbReference type="ARBA" id="ARBA00022748"/>
    </source>
</evidence>
<comment type="subcellular location">
    <subcellularLocation>
        <location evidence="2 12">Cell inner membrane</location>
        <topology evidence="2 12">Single-pass membrane protein</topology>
    </subcellularLocation>
</comment>
<evidence type="ECO:0000256" key="1">
    <source>
        <dbReference type="ARBA" id="ARBA00002442"/>
    </source>
</evidence>
<keyword evidence="9 12" id="KW-0201">Cytochrome c-type biogenesis</keyword>
<keyword evidence="5 12" id="KW-0813">Transport</keyword>
<gene>
    <name evidence="13" type="primary">ccmD</name>
    <name evidence="13" type="ORF">MECH1_V1_1695</name>
</gene>
<evidence type="ECO:0000256" key="11">
    <source>
        <dbReference type="ARBA" id="ARBA00023136"/>
    </source>
</evidence>
<dbReference type="RefSeq" id="WP_348757065.1">
    <property type="nucleotide sequence ID" value="NZ_OZ026884.1"/>
</dbReference>
<proteinExistence type="inferred from homology"/>
<evidence type="ECO:0000256" key="3">
    <source>
        <dbReference type="ARBA" id="ARBA00008741"/>
    </source>
</evidence>
<evidence type="ECO:0000256" key="12">
    <source>
        <dbReference type="RuleBase" id="RU363101"/>
    </source>
</evidence>
<dbReference type="PANTHER" id="PTHR37531:SF1">
    <property type="entry name" value="HEME EXPORTER PROTEIN D"/>
    <property type="match status" value="1"/>
</dbReference>
<evidence type="ECO:0000256" key="6">
    <source>
        <dbReference type="ARBA" id="ARBA00022475"/>
    </source>
</evidence>
<evidence type="ECO:0000313" key="13">
    <source>
        <dbReference type="EMBL" id="CAL1240471.1"/>
    </source>
</evidence>
<evidence type="ECO:0000256" key="5">
    <source>
        <dbReference type="ARBA" id="ARBA00022448"/>
    </source>
</evidence>
<organism evidence="13 14">
    <name type="scientific">Candidatus Methylocalor cossyra</name>
    <dbReference type="NCBI Taxonomy" id="3108543"/>
    <lineage>
        <taxon>Bacteria</taxon>
        <taxon>Pseudomonadati</taxon>
        <taxon>Pseudomonadota</taxon>
        <taxon>Gammaproteobacteria</taxon>
        <taxon>Methylococcales</taxon>
        <taxon>Methylococcaceae</taxon>
        <taxon>Candidatus Methylocalor</taxon>
    </lineage>
</organism>
<sequence>MNWENFLSMGGYAFYVWTAYGLMVVVLVLNFVLPLRRKAALLKSLARRLERDRGQT</sequence>
<dbReference type="InterPro" id="IPR052075">
    <property type="entry name" value="Heme_exporter_D"/>
</dbReference>
<evidence type="ECO:0000256" key="2">
    <source>
        <dbReference type="ARBA" id="ARBA00004377"/>
    </source>
</evidence>
<name>A0ABM9NIL6_9GAMM</name>
<dbReference type="PANTHER" id="PTHR37531">
    <property type="entry name" value="HEME EXPORTER PROTEIN D"/>
    <property type="match status" value="1"/>
</dbReference>
<evidence type="ECO:0000256" key="7">
    <source>
        <dbReference type="ARBA" id="ARBA00022519"/>
    </source>
</evidence>
<evidence type="ECO:0000256" key="8">
    <source>
        <dbReference type="ARBA" id="ARBA00022692"/>
    </source>
</evidence>
<comment type="similarity">
    <text evidence="3 12">Belongs to the CcmD/CycX/HelD family.</text>
</comment>
<evidence type="ECO:0000256" key="10">
    <source>
        <dbReference type="ARBA" id="ARBA00022989"/>
    </source>
</evidence>
<protein>
    <recommendedName>
        <fullName evidence="4 12">Heme exporter protein D</fullName>
    </recommendedName>
</protein>
<reference evidence="13 14" key="1">
    <citation type="submission" date="2024-04" db="EMBL/GenBank/DDBJ databases">
        <authorList>
            <person name="Cremers G."/>
        </authorList>
    </citation>
    <scope>NUCLEOTIDE SEQUENCE [LARGE SCALE GENOMIC DNA]</scope>
    <source>
        <strain evidence="13">MeCH1-AG</strain>
    </source>
</reference>
<accession>A0ABM9NIL6</accession>
<keyword evidence="8 12" id="KW-0812">Transmembrane</keyword>
<keyword evidence="14" id="KW-1185">Reference proteome</keyword>